<dbReference type="OrthoDB" id="9775118at2"/>
<protein>
    <submittedName>
        <fullName evidence="3">5'-nucleotidase</fullName>
    </submittedName>
</protein>
<dbReference type="Gene3D" id="3.90.780.10">
    <property type="entry name" value="5'-Nucleotidase, C-terminal domain"/>
    <property type="match status" value="1"/>
</dbReference>
<gene>
    <name evidence="3" type="ORF">SAMN05877753_101443</name>
</gene>
<dbReference type="PANTHER" id="PTHR11575">
    <property type="entry name" value="5'-NUCLEOTIDASE-RELATED"/>
    <property type="match status" value="1"/>
</dbReference>
<dbReference type="InterPro" id="IPR006179">
    <property type="entry name" value="5_nucleotidase/apyrase"/>
</dbReference>
<evidence type="ECO:0000256" key="1">
    <source>
        <dbReference type="RuleBase" id="RU362119"/>
    </source>
</evidence>
<dbReference type="GO" id="GO:0000166">
    <property type="term" value="F:nucleotide binding"/>
    <property type="evidence" value="ECO:0007669"/>
    <property type="project" value="UniProtKB-KW"/>
</dbReference>
<dbReference type="GO" id="GO:0016787">
    <property type="term" value="F:hydrolase activity"/>
    <property type="evidence" value="ECO:0007669"/>
    <property type="project" value="UniProtKB-KW"/>
</dbReference>
<comment type="similarity">
    <text evidence="1">Belongs to the 5'-nucleotidase family.</text>
</comment>
<dbReference type="PRINTS" id="PR01607">
    <property type="entry name" value="APYRASEFAMLY"/>
</dbReference>
<dbReference type="SUPFAM" id="SSF55816">
    <property type="entry name" value="5'-nucleotidase (syn. UDP-sugar hydrolase), C-terminal domain"/>
    <property type="match status" value="1"/>
</dbReference>
<proteinExistence type="inferred from homology"/>
<dbReference type="RefSeq" id="WP_097156953.1">
    <property type="nucleotide sequence ID" value="NZ_JBEPMQ010000003.1"/>
</dbReference>
<dbReference type="AlphaFoldDB" id="A0A285CJD3"/>
<dbReference type="Proteomes" id="UP000219546">
    <property type="component" value="Unassembled WGS sequence"/>
</dbReference>
<sequence length="504" mass="55768">MKRIAAVLLSFTFVLHIFMFGTNSVFANENPKKATVLYFNDAHEISPVVNSYGDRGGVARLKTVIDRVRAENPKTIVTFGGDLGGGTLFGGVFQGYPMVEAFNRMNLDLANFGQHDFDFGSEVTKDLVAQSDFQWISSNLTDAAGNSFANVPAYMIYNIKGIKIGFIGLTDDMNTTTQDGSVIQQDLIESAKKAVKEIKEARKVDVIIALTQESLEKDRILLDEIPEIDAVFTEEKAENQSFIYPHGDRFILAPEGNIGSVIRLDIIKHKKEIKLQPEVIEVDHTVPEDPEMKEFADYYQNKLEEELGKTVATVETPLLYGENHESRNQETNIGNFVADSYRAYFNADIGLMNGGGIRSSIEAGDFTLRDAYTILPFRNKIVLAKVSGETIRAALENGVSKVESLGGGFLQVSGIQYSYRPSNPVGERVEEIFINQVPLDPKKEYLVALPNYIYNGGDGYNFSGSETIVAEENARTDAEVLIEYAKSLKVISVEAEGRITVLSN</sequence>
<accession>A0A285CJD3</accession>
<dbReference type="InterPro" id="IPR036907">
    <property type="entry name" value="5'-Nucleotdase_C_sf"/>
</dbReference>
<keyword evidence="1" id="KW-0378">Hydrolase</keyword>
<reference evidence="3 4" key="1">
    <citation type="submission" date="2017-08" db="EMBL/GenBank/DDBJ databases">
        <authorList>
            <person name="de Groot N.N."/>
        </authorList>
    </citation>
    <scope>NUCLEOTIDE SEQUENCE [LARGE SCALE GENOMIC DNA]</scope>
    <source>
        <strain evidence="3 4">JC228</strain>
    </source>
</reference>
<dbReference type="SUPFAM" id="SSF56300">
    <property type="entry name" value="Metallo-dependent phosphatases"/>
    <property type="match status" value="1"/>
</dbReference>
<name>A0A285CJD3_9BACI</name>
<evidence type="ECO:0000313" key="4">
    <source>
        <dbReference type="Proteomes" id="UP000219546"/>
    </source>
</evidence>
<dbReference type="EMBL" id="OAOP01000001">
    <property type="protein sequence ID" value="SNX67128.1"/>
    <property type="molecule type" value="Genomic_DNA"/>
</dbReference>
<keyword evidence="4" id="KW-1185">Reference proteome</keyword>
<dbReference type="InterPro" id="IPR029052">
    <property type="entry name" value="Metallo-depent_PP-like"/>
</dbReference>
<dbReference type="InterPro" id="IPR008334">
    <property type="entry name" value="5'-Nucleotdase_C"/>
</dbReference>
<keyword evidence="1" id="KW-0547">Nucleotide-binding</keyword>
<evidence type="ECO:0000259" key="2">
    <source>
        <dbReference type="Pfam" id="PF02872"/>
    </source>
</evidence>
<evidence type="ECO:0000313" key="3">
    <source>
        <dbReference type="EMBL" id="SNX67128.1"/>
    </source>
</evidence>
<feature type="domain" description="5'-Nucleotidase C-terminal" evidence="2">
    <location>
        <begin position="312"/>
        <end position="461"/>
    </location>
</feature>
<dbReference type="Pfam" id="PF02872">
    <property type="entry name" value="5_nucleotid_C"/>
    <property type="match status" value="1"/>
</dbReference>
<dbReference type="GO" id="GO:0009166">
    <property type="term" value="P:nucleotide catabolic process"/>
    <property type="evidence" value="ECO:0007669"/>
    <property type="project" value="InterPro"/>
</dbReference>
<dbReference type="Gene3D" id="3.60.21.10">
    <property type="match status" value="1"/>
</dbReference>
<organism evidence="3 4">
    <name type="scientific">Bacillus oleivorans</name>
    <dbReference type="NCBI Taxonomy" id="1448271"/>
    <lineage>
        <taxon>Bacteria</taxon>
        <taxon>Bacillati</taxon>
        <taxon>Bacillota</taxon>
        <taxon>Bacilli</taxon>
        <taxon>Bacillales</taxon>
        <taxon>Bacillaceae</taxon>
        <taxon>Bacillus</taxon>
    </lineage>
</organism>
<dbReference type="PANTHER" id="PTHR11575:SF24">
    <property type="entry name" value="5'-NUCLEOTIDASE"/>
    <property type="match status" value="1"/>
</dbReference>